<dbReference type="InterPro" id="IPR008972">
    <property type="entry name" value="Cupredoxin"/>
</dbReference>
<feature type="domain" description="Phytocyanin" evidence="4">
    <location>
        <begin position="141"/>
        <end position="244"/>
    </location>
</feature>
<dbReference type="Proteomes" id="UP000327013">
    <property type="component" value="Chromosome 1"/>
</dbReference>
<dbReference type="FunFam" id="2.60.40.420:FF:000034">
    <property type="entry name" value="Cupredoxin superfamily protein"/>
    <property type="match status" value="2"/>
</dbReference>
<feature type="chain" id="PRO_5024405281" description="Phytocyanin domain-containing protein" evidence="3">
    <location>
        <begin position="22"/>
        <end position="294"/>
    </location>
</feature>
<name>A0A5N6QHU2_9ROSI</name>
<organism evidence="5 6">
    <name type="scientific">Carpinus fangiana</name>
    <dbReference type="NCBI Taxonomy" id="176857"/>
    <lineage>
        <taxon>Eukaryota</taxon>
        <taxon>Viridiplantae</taxon>
        <taxon>Streptophyta</taxon>
        <taxon>Embryophyta</taxon>
        <taxon>Tracheophyta</taxon>
        <taxon>Spermatophyta</taxon>
        <taxon>Magnoliopsida</taxon>
        <taxon>eudicotyledons</taxon>
        <taxon>Gunneridae</taxon>
        <taxon>Pentapetalae</taxon>
        <taxon>rosids</taxon>
        <taxon>fabids</taxon>
        <taxon>Fagales</taxon>
        <taxon>Betulaceae</taxon>
        <taxon>Carpinus</taxon>
    </lineage>
</organism>
<dbReference type="Gene3D" id="2.60.40.420">
    <property type="entry name" value="Cupredoxins - blue copper proteins"/>
    <property type="match status" value="2"/>
</dbReference>
<dbReference type="PANTHER" id="PTHR33021:SF325">
    <property type="entry name" value="PHYTOCYANIN DOMAIN-CONTAINING PROTEIN"/>
    <property type="match status" value="1"/>
</dbReference>
<keyword evidence="3" id="KW-0732">Signal</keyword>
<evidence type="ECO:0000256" key="3">
    <source>
        <dbReference type="SAM" id="SignalP"/>
    </source>
</evidence>
<gene>
    <name evidence="5" type="ORF">FH972_003398</name>
</gene>
<reference evidence="5 6" key="1">
    <citation type="submission" date="2019-06" db="EMBL/GenBank/DDBJ databases">
        <title>A chromosomal-level reference genome of Carpinus fangiana (Coryloideae, Betulaceae).</title>
        <authorList>
            <person name="Yang X."/>
            <person name="Wang Z."/>
            <person name="Zhang L."/>
            <person name="Hao G."/>
            <person name="Liu J."/>
            <person name="Yang Y."/>
        </authorList>
    </citation>
    <scope>NUCLEOTIDE SEQUENCE [LARGE SCALE GENOMIC DNA]</scope>
    <source>
        <strain evidence="5">Cfa_2016G</strain>
        <tissue evidence="5">Leaf</tissue>
    </source>
</reference>
<dbReference type="InterPro" id="IPR003245">
    <property type="entry name" value="Phytocyanin_dom"/>
</dbReference>
<evidence type="ECO:0000256" key="1">
    <source>
        <dbReference type="ARBA" id="ARBA00023157"/>
    </source>
</evidence>
<dbReference type="GO" id="GO:0005886">
    <property type="term" value="C:plasma membrane"/>
    <property type="evidence" value="ECO:0007669"/>
    <property type="project" value="TreeGrafter"/>
</dbReference>
<keyword evidence="6" id="KW-1185">Reference proteome</keyword>
<protein>
    <recommendedName>
        <fullName evidence="4">Phytocyanin domain-containing protein</fullName>
    </recommendedName>
</protein>
<dbReference type="AlphaFoldDB" id="A0A5N6QHU2"/>
<keyword evidence="1" id="KW-1015">Disulfide bond</keyword>
<dbReference type="OrthoDB" id="5421909at2759"/>
<proteinExistence type="predicted"/>
<dbReference type="PROSITE" id="PS51485">
    <property type="entry name" value="PHYTOCYANIN"/>
    <property type="match status" value="2"/>
</dbReference>
<evidence type="ECO:0000259" key="4">
    <source>
        <dbReference type="PROSITE" id="PS51485"/>
    </source>
</evidence>
<dbReference type="InterPro" id="IPR039391">
    <property type="entry name" value="Phytocyanin-like"/>
</dbReference>
<sequence length="294" mass="31395">MMMRLAILVVALFAGLQTTVAVTTHVVGDTRGWVVPAEGPIFYAAWSAKQTFILGDILYFNFTTGAEDVARVTAEAFLTCNSTNPIALVTTGPANFSLNSTGEYYFIGTLDRHCLMGQKLAINVTTSPGPTPSPSTRTVPENYTVGDRLGWVIPPLGEIAYISWAYNKTFIVGDTLVFNFFNRSDDVAVVTKDVYNSCNTSTSLAVYNNSPAAITLEKTGEHYFTSTYNYHCEFGQKLAINVTGSTGSPPSTPGGPSSGAAEGPNVALPPVSAAPSRIPTSYLLILFPIAMAVF</sequence>
<feature type="domain" description="Phytocyanin" evidence="4">
    <location>
        <begin position="23"/>
        <end position="126"/>
    </location>
</feature>
<accession>A0A5N6QHU2</accession>
<dbReference type="SUPFAM" id="SSF49503">
    <property type="entry name" value="Cupredoxins"/>
    <property type="match status" value="2"/>
</dbReference>
<dbReference type="Pfam" id="PF02298">
    <property type="entry name" value="Cu_bind_like"/>
    <property type="match status" value="2"/>
</dbReference>
<dbReference type="GO" id="GO:0009055">
    <property type="term" value="F:electron transfer activity"/>
    <property type="evidence" value="ECO:0007669"/>
    <property type="project" value="InterPro"/>
</dbReference>
<keyword evidence="2" id="KW-0325">Glycoprotein</keyword>
<evidence type="ECO:0000313" key="5">
    <source>
        <dbReference type="EMBL" id="KAE7998902.1"/>
    </source>
</evidence>
<dbReference type="PANTHER" id="PTHR33021">
    <property type="entry name" value="BLUE COPPER PROTEIN"/>
    <property type="match status" value="1"/>
</dbReference>
<evidence type="ECO:0000256" key="2">
    <source>
        <dbReference type="ARBA" id="ARBA00023180"/>
    </source>
</evidence>
<evidence type="ECO:0000313" key="6">
    <source>
        <dbReference type="Proteomes" id="UP000327013"/>
    </source>
</evidence>
<dbReference type="EMBL" id="CM017321">
    <property type="protein sequence ID" value="KAE7998902.1"/>
    <property type="molecule type" value="Genomic_DNA"/>
</dbReference>
<feature type="signal peptide" evidence="3">
    <location>
        <begin position="1"/>
        <end position="21"/>
    </location>
</feature>